<keyword evidence="6 7" id="KW-0034">Amyloid</keyword>
<comment type="subcellular location">
    <subcellularLocation>
        <location evidence="1">Secreted</location>
        <location evidence="1">Cell wall</location>
    </subcellularLocation>
</comment>
<evidence type="ECO:0000256" key="4">
    <source>
        <dbReference type="ARBA" id="ARBA00022729"/>
    </source>
</evidence>
<dbReference type="PROSITE" id="PS51884">
    <property type="entry name" value="CHAPLIN"/>
    <property type="match status" value="2"/>
</dbReference>
<keyword evidence="2" id="KW-0134">Cell wall</keyword>
<dbReference type="Pfam" id="PF03777">
    <property type="entry name" value="ChpA-C"/>
    <property type="match status" value="2"/>
</dbReference>
<dbReference type="Proteomes" id="UP001589718">
    <property type="component" value="Unassembled WGS sequence"/>
</dbReference>
<feature type="region of interest" description="Disordered" evidence="8">
    <location>
        <begin position="119"/>
        <end position="292"/>
    </location>
</feature>
<accession>A0ABV5PP78</accession>
<keyword evidence="3" id="KW-0964">Secreted</keyword>
<evidence type="ECO:0000313" key="12">
    <source>
        <dbReference type="Proteomes" id="UP001589718"/>
    </source>
</evidence>
<gene>
    <name evidence="11" type="ORF">ACFFTU_33435</name>
</gene>
<feature type="compositionally biased region" description="Pro residues" evidence="8">
    <location>
        <begin position="129"/>
        <end position="166"/>
    </location>
</feature>
<feature type="compositionally biased region" description="Pro residues" evidence="8">
    <location>
        <begin position="260"/>
        <end position="271"/>
    </location>
</feature>
<keyword evidence="4" id="KW-0732">Signal</keyword>
<evidence type="ECO:0000256" key="7">
    <source>
        <dbReference type="PROSITE-ProRule" id="PRU01232"/>
    </source>
</evidence>
<dbReference type="EMBL" id="JBHMCR010000026">
    <property type="protein sequence ID" value="MFB9524848.1"/>
    <property type="molecule type" value="Genomic_DNA"/>
</dbReference>
<dbReference type="PRINTS" id="PR01217">
    <property type="entry name" value="PRICHEXTENSN"/>
</dbReference>
<comment type="caution">
    <text evidence="11">The sequence shown here is derived from an EMBL/GenBank/DDBJ whole genome shotgun (WGS) entry which is preliminary data.</text>
</comment>
<evidence type="ECO:0000256" key="9">
    <source>
        <dbReference type="SAM" id="Phobius"/>
    </source>
</evidence>
<proteinExistence type="predicted"/>
<feature type="domain" description="Chaplin" evidence="10">
    <location>
        <begin position="19"/>
        <end position="59"/>
    </location>
</feature>
<evidence type="ECO:0000256" key="8">
    <source>
        <dbReference type="SAM" id="MobiDB-lite"/>
    </source>
</evidence>
<feature type="domain" description="Chaplin" evidence="10">
    <location>
        <begin position="80"/>
        <end position="120"/>
    </location>
</feature>
<evidence type="ECO:0000256" key="6">
    <source>
        <dbReference type="ARBA" id="ARBA00023087"/>
    </source>
</evidence>
<keyword evidence="12" id="KW-1185">Reference proteome</keyword>
<protein>
    <submittedName>
        <fullName evidence="11">Chaplin family protein</fullName>
    </submittedName>
</protein>
<keyword evidence="9" id="KW-0472">Membrane</keyword>
<organism evidence="11 12">
    <name type="scientific">Streptomyces cremeus</name>
    <dbReference type="NCBI Taxonomy" id="66881"/>
    <lineage>
        <taxon>Bacteria</taxon>
        <taxon>Bacillati</taxon>
        <taxon>Actinomycetota</taxon>
        <taxon>Actinomycetes</taxon>
        <taxon>Kitasatosporales</taxon>
        <taxon>Streptomycetaceae</taxon>
        <taxon>Streptomyces</taxon>
    </lineage>
</organism>
<keyword evidence="9" id="KW-1133">Transmembrane helix</keyword>
<keyword evidence="9" id="KW-0812">Transmembrane</keyword>
<sequence length="323" mass="32096">MTSGYAHADAVGDSTVANSPGVVSGNNVQAPVHVPVNLCGNTVTVIGLLNPAFGNKCANGSSAQPGRSSGAAASSTVTRSPGVVSGNNVQAPVHVPVNACGNTVNVVAALNPAFGNKCANGPTKTTPPVDEPPADQPPADEPPANEPPADEPPANEPPADEPPAYEPPASDEPPADQPPTDEPPADEPPASDEPPADQPPADEPPADEPPASDEPPTNEPPADEPPASDEPPADQPPADEPPASDEPPADEPPAHEPPASNEPPVTPPHVPTKPGKPTGHKPGHGMSHLAHTGAGELGGAAALSAALLAGGVLLTRRGRAAQR</sequence>
<feature type="transmembrane region" description="Helical" evidence="9">
    <location>
        <begin position="297"/>
        <end position="315"/>
    </location>
</feature>
<evidence type="ECO:0000256" key="1">
    <source>
        <dbReference type="ARBA" id="ARBA00004191"/>
    </source>
</evidence>
<dbReference type="RefSeq" id="WP_380837955.1">
    <property type="nucleotide sequence ID" value="NZ_JBHMCR010000026.1"/>
</dbReference>
<keyword evidence="5" id="KW-0130">Cell adhesion</keyword>
<evidence type="ECO:0000313" key="11">
    <source>
        <dbReference type="EMBL" id="MFB9524848.1"/>
    </source>
</evidence>
<feature type="region of interest" description="Disordered" evidence="8">
    <location>
        <begin position="59"/>
        <end position="85"/>
    </location>
</feature>
<evidence type="ECO:0000256" key="5">
    <source>
        <dbReference type="ARBA" id="ARBA00022889"/>
    </source>
</evidence>
<evidence type="ECO:0000259" key="10">
    <source>
        <dbReference type="PROSITE" id="PS51884"/>
    </source>
</evidence>
<evidence type="ECO:0000256" key="2">
    <source>
        <dbReference type="ARBA" id="ARBA00022512"/>
    </source>
</evidence>
<evidence type="ECO:0000256" key="3">
    <source>
        <dbReference type="ARBA" id="ARBA00022525"/>
    </source>
</evidence>
<dbReference type="InterPro" id="IPR005528">
    <property type="entry name" value="ChpA-H"/>
</dbReference>
<reference evidence="11 12" key="1">
    <citation type="submission" date="2024-09" db="EMBL/GenBank/DDBJ databases">
        <authorList>
            <person name="Sun Q."/>
            <person name="Mori K."/>
        </authorList>
    </citation>
    <scope>NUCLEOTIDE SEQUENCE [LARGE SCALE GENOMIC DNA]</scope>
    <source>
        <strain evidence="11 12">JCM 4362</strain>
    </source>
</reference>
<name>A0ABV5PP78_STRCM</name>